<evidence type="ECO:0000256" key="2">
    <source>
        <dbReference type="SAM" id="Phobius"/>
    </source>
</evidence>
<accession>A0AAD5NIV3</accession>
<dbReference type="GO" id="GO:0008289">
    <property type="term" value="F:lipid binding"/>
    <property type="evidence" value="ECO:0007669"/>
    <property type="project" value="InterPro"/>
</dbReference>
<gene>
    <name evidence="3" type="ORF">LWI28_005439</name>
</gene>
<keyword evidence="2" id="KW-0812">Transmembrane</keyword>
<organism evidence="3 4">
    <name type="scientific">Acer negundo</name>
    <name type="common">Box elder</name>
    <dbReference type="NCBI Taxonomy" id="4023"/>
    <lineage>
        <taxon>Eukaryota</taxon>
        <taxon>Viridiplantae</taxon>
        <taxon>Streptophyta</taxon>
        <taxon>Embryophyta</taxon>
        <taxon>Tracheophyta</taxon>
        <taxon>Spermatophyta</taxon>
        <taxon>Magnoliopsida</taxon>
        <taxon>eudicotyledons</taxon>
        <taxon>Gunneridae</taxon>
        <taxon>Pentapetalae</taxon>
        <taxon>rosids</taxon>
        <taxon>malvids</taxon>
        <taxon>Sapindales</taxon>
        <taxon>Sapindaceae</taxon>
        <taxon>Hippocastanoideae</taxon>
        <taxon>Acereae</taxon>
        <taxon>Acer</taxon>
    </lineage>
</organism>
<reference evidence="3" key="1">
    <citation type="journal article" date="2022" name="Plant J.">
        <title>Strategies of tolerance reflected in two North American maple genomes.</title>
        <authorList>
            <person name="McEvoy S.L."/>
            <person name="Sezen U.U."/>
            <person name="Trouern-Trend A."/>
            <person name="McMahon S.M."/>
            <person name="Schaberg P.G."/>
            <person name="Yang J."/>
            <person name="Wegrzyn J.L."/>
            <person name="Swenson N.G."/>
        </authorList>
    </citation>
    <scope>NUCLEOTIDE SEQUENCE</scope>
    <source>
        <strain evidence="3">91603</strain>
    </source>
</reference>
<keyword evidence="4" id="KW-1185">Reference proteome</keyword>
<dbReference type="CDD" id="cd01960">
    <property type="entry name" value="nsLTP1"/>
    <property type="match status" value="1"/>
</dbReference>
<evidence type="ECO:0000313" key="3">
    <source>
        <dbReference type="EMBL" id="KAI9160137.1"/>
    </source>
</evidence>
<reference evidence="3" key="2">
    <citation type="submission" date="2023-02" db="EMBL/GenBank/DDBJ databases">
        <authorList>
            <person name="Swenson N.G."/>
            <person name="Wegrzyn J.L."/>
            <person name="Mcevoy S.L."/>
        </authorList>
    </citation>
    <scope>NUCLEOTIDE SEQUENCE</scope>
    <source>
        <strain evidence="3">91603</strain>
        <tissue evidence="3">Leaf</tissue>
    </source>
</reference>
<sequence length="456" mass="51868">MLATQLAQQNTRIDALDNKLDAQFAALKLLIQEQTKGKQVGEESSNQILPLNSQNIDASAHKNPNSNPTIVSTSKFSIIPNDIAQNFNQHPHRPIQYLNQSHQTVYNTPQQVPHNHDDEQFISDDEPEHQQTLRNLQDQERLHQTSNKAPYGSFPEFKLKADIPPFSGNFNIEEYLDWEYEVERFFEFMDIPEFKRAKLVEYKFRGAATYVQPQQQLLGYVVHDNDVIDDCANVDDVIDDNGEHEDFNVRDEVTGNSFLGICRPLLLTQPSPSQRNRIFCSKCKINSEKEKKLMMGWYVVLALAAIVVMVASSANCVQTSITCPEAIDTIMPCKPFLVDGEDNPTPMCCKGLKRVKDMWSTKPDRQLLCECFKQTGPPAMGLILRKLRLFLDSVKLNFHSLSSSISIARRDIHIFMKKLGLFSVCAGRKGSNGAAFLLARQALLSKNDLIWRRHTR</sequence>
<comment type="similarity">
    <text evidence="1">Belongs to the plant LTP family.</text>
</comment>
<evidence type="ECO:0008006" key="5">
    <source>
        <dbReference type="Google" id="ProtNLM"/>
    </source>
</evidence>
<dbReference type="Gene3D" id="1.10.110.10">
    <property type="entry name" value="Plant lipid-transfer and hydrophobic proteins"/>
    <property type="match status" value="1"/>
</dbReference>
<feature type="transmembrane region" description="Helical" evidence="2">
    <location>
        <begin position="295"/>
        <end position="314"/>
    </location>
</feature>
<protein>
    <recommendedName>
        <fullName evidence="5">Bifunctional inhibitor/plant lipid transfer protein/seed storage helical domain-containing protein</fullName>
    </recommendedName>
</protein>
<dbReference type="GO" id="GO:0006869">
    <property type="term" value="P:lipid transport"/>
    <property type="evidence" value="ECO:0007669"/>
    <property type="project" value="InterPro"/>
</dbReference>
<dbReference type="EMBL" id="JAJSOW010000106">
    <property type="protein sequence ID" value="KAI9160137.1"/>
    <property type="molecule type" value="Genomic_DNA"/>
</dbReference>
<dbReference type="InterPro" id="IPR000528">
    <property type="entry name" value="Plant_nsLTP"/>
</dbReference>
<dbReference type="AlphaFoldDB" id="A0AAD5NIV3"/>
<comment type="caution">
    <text evidence="3">The sequence shown here is derived from an EMBL/GenBank/DDBJ whole genome shotgun (WGS) entry which is preliminary data.</text>
</comment>
<dbReference type="PANTHER" id="PTHR33076">
    <property type="entry name" value="NON-SPECIFIC LIPID-TRANSFER PROTEIN 2-RELATED"/>
    <property type="match status" value="1"/>
</dbReference>
<name>A0AAD5NIV3_ACENE</name>
<dbReference type="SUPFAM" id="SSF47699">
    <property type="entry name" value="Bifunctional inhibitor/lipid-transfer protein/seed storage 2S albumin"/>
    <property type="match status" value="1"/>
</dbReference>
<evidence type="ECO:0000256" key="1">
    <source>
        <dbReference type="ARBA" id="ARBA00009748"/>
    </source>
</evidence>
<proteinExistence type="inferred from homology"/>
<dbReference type="InterPro" id="IPR036312">
    <property type="entry name" value="Bifun_inhib/LTP/seed_sf"/>
</dbReference>
<evidence type="ECO:0000313" key="4">
    <source>
        <dbReference type="Proteomes" id="UP001064489"/>
    </source>
</evidence>
<keyword evidence="2" id="KW-0472">Membrane</keyword>
<keyword evidence="2" id="KW-1133">Transmembrane helix</keyword>
<dbReference type="Proteomes" id="UP001064489">
    <property type="component" value="Chromosome 2"/>
</dbReference>